<evidence type="ECO:0000313" key="2">
    <source>
        <dbReference type="Proteomes" id="UP001055879"/>
    </source>
</evidence>
<reference evidence="2" key="1">
    <citation type="journal article" date="2022" name="Mol. Ecol. Resour.">
        <title>The genomes of chicory, endive, great burdock and yacon provide insights into Asteraceae palaeo-polyploidization history and plant inulin production.</title>
        <authorList>
            <person name="Fan W."/>
            <person name="Wang S."/>
            <person name="Wang H."/>
            <person name="Wang A."/>
            <person name="Jiang F."/>
            <person name="Liu H."/>
            <person name="Zhao H."/>
            <person name="Xu D."/>
            <person name="Zhang Y."/>
        </authorList>
    </citation>
    <scope>NUCLEOTIDE SEQUENCE [LARGE SCALE GENOMIC DNA]</scope>
    <source>
        <strain evidence="2">cv. Niubang</strain>
    </source>
</reference>
<name>A0ACB9C783_ARCLA</name>
<accession>A0ACB9C783</accession>
<gene>
    <name evidence="1" type="ORF">L6452_18815</name>
</gene>
<proteinExistence type="predicted"/>
<organism evidence="1 2">
    <name type="scientific">Arctium lappa</name>
    <name type="common">Greater burdock</name>
    <name type="synonym">Lappa major</name>
    <dbReference type="NCBI Taxonomy" id="4217"/>
    <lineage>
        <taxon>Eukaryota</taxon>
        <taxon>Viridiplantae</taxon>
        <taxon>Streptophyta</taxon>
        <taxon>Embryophyta</taxon>
        <taxon>Tracheophyta</taxon>
        <taxon>Spermatophyta</taxon>
        <taxon>Magnoliopsida</taxon>
        <taxon>eudicotyledons</taxon>
        <taxon>Gunneridae</taxon>
        <taxon>Pentapetalae</taxon>
        <taxon>asterids</taxon>
        <taxon>campanulids</taxon>
        <taxon>Asterales</taxon>
        <taxon>Asteraceae</taxon>
        <taxon>Carduoideae</taxon>
        <taxon>Cardueae</taxon>
        <taxon>Arctiinae</taxon>
        <taxon>Arctium</taxon>
    </lineage>
</organism>
<reference evidence="1 2" key="2">
    <citation type="journal article" date="2022" name="Mol. Ecol. Resour.">
        <title>The genomes of chicory, endive, great burdock and yacon provide insights into Asteraceae paleo-polyploidization history and plant inulin production.</title>
        <authorList>
            <person name="Fan W."/>
            <person name="Wang S."/>
            <person name="Wang H."/>
            <person name="Wang A."/>
            <person name="Jiang F."/>
            <person name="Liu H."/>
            <person name="Zhao H."/>
            <person name="Xu D."/>
            <person name="Zhang Y."/>
        </authorList>
    </citation>
    <scope>NUCLEOTIDE SEQUENCE [LARGE SCALE GENOMIC DNA]</scope>
    <source>
        <strain evidence="2">cv. Niubang</strain>
    </source>
</reference>
<evidence type="ECO:0000313" key="1">
    <source>
        <dbReference type="EMBL" id="KAI3730139.1"/>
    </source>
</evidence>
<keyword evidence="2" id="KW-1185">Reference proteome</keyword>
<protein>
    <submittedName>
        <fullName evidence="1">Uncharacterized protein</fullName>
    </submittedName>
</protein>
<dbReference type="EMBL" id="CM042051">
    <property type="protein sequence ID" value="KAI3730139.1"/>
    <property type="molecule type" value="Genomic_DNA"/>
</dbReference>
<dbReference type="Proteomes" id="UP001055879">
    <property type="component" value="Linkage Group LG05"/>
</dbReference>
<comment type="caution">
    <text evidence="1">The sequence shown here is derived from an EMBL/GenBank/DDBJ whole genome shotgun (WGS) entry which is preliminary data.</text>
</comment>
<sequence length="93" mass="10584">MYTNNSFNFYFNRQQFFQFQVKGNDFSDCFPCFSFSPRLQQRTTVDVLAARTTTVKDQLLDFSSHILFLSICENGIVIGSESSSAGLGVEILF</sequence>